<dbReference type="RefSeq" id="WP_289402409.1">
    <property type="nucleotide sequence ID" value="NZ_JAQIBC010000009.1"/>
</dbReference>
<keyword evidence="1" id="KW-0378">Hydrolase</keyword>
<keyword evidence="1" id="KW-0347">Helicase</keyword>
<keyword evidence="1" id="KW-0067">ATP-binding</keyword>
<name>A0ABT7QTV1_9BACT</name>
<evidence type="ECO:0000313" key="1">
    <source>
        <dbReference type="EMBL" id="MDM5264512.1"/>
    </source>
</evidence>
<reference evidence="1" key="1">
    <citation type="submission" date="2023-01" db="EMBL/GenBank/DDBJ databases">
        <title>Sulfurovum sp. XTW-4 genome assembly.</title>
        <authorList>
            <person name="Wang J."/>
        </authorList>
    </citation>
    <scope>NUCLEOTIDE SEQUENCE</scope>
    <source>
        <strain evidence="1">XTW-4</strain>
    </source>
</reference>
<protein>
    <submittedName>
        <fullName evidence="1">DEAD/DEAH box helicase family protein</fullName>
    </submittedName>
</protein>
<dbReference type="Proteomes" id="UP001169066">
    <property type="component" value="Unassembled WGS sequence"/>
</dbReference>
<dbReference type="EMBL" id="JAQIBC010000009">
    <property type="protein sequence ID" value="MDM5264512.1"/>
    <property type="molecule type" value="Genomic_DNA"/>
</dbReference>
<keyword evidence="1" id="KW-0547">Nucleotide-binding</keyword>
<keyword evidence="2" id="KW-1185">Reference proteome</keyword>
<evidence type="ECO:0000313" key="2">
    <source>
        <dbReference type="Proteomes" id="UP001169066"/>
    </source>
</evidence>
<accession>A0ABT7QTV1</accession>
<gene>
    <name evidence="1" type="ORF">PF327_09920</name>
</gene>
<dbReference type="GO" id="GO:0004386">
    <property type="term" value="F:helicase activity"/>
    <property type="evidence" value="ECO:0007669"/>
    <property type="project" value="UniProtKB-KW"/>
</dbReference>
<sequence length="916" mass="104412">MIGVTFTDPKDKGRLSTVPLAIKQHKIFRTSAEVIDFFYNSDFNTFFSSDIDISQLPKIQMFKQGADKEKYITQDDIKDEGASVIALDFDRHSLITGAATNTDASAGLAELSKEFGTLLYAESKSAGELFKGRIFIFLNKRHNKKVFQKYLELWLYHKYDSGYIISWHLDNAPYFLGWNSLNGCHVRHEYVDAVSFNDSHKLNIYDKSTMKIYHGGALVWTAGYADPEINICSTDINHRLQKYGKANDLILPTKWNHNGCIPVNDLLSDEEKKEVIERAKVSKKGLLRVVGKTDTEISKLSTREIFETASRLVKDGEYPLDGLLRRSDGMIKTAREFVTIYKNGESANFAYEPNHRAETGYLYMKGGKLFDYQGGNTTLINLVDIKGFERKEIDYEGQYLPKVYKDEVGLIEFAEAPTGGGKSYNSSYKPDTIFLVPKRALGHNLSSMNGFVYIGSTGDKNVSIKRMQDIPEDKKDCTIVMTYDKFAWLHAESSMTDYKLIIDEAPNLLKSEYDKYTKLREELIADIFDGLFTHVKFISADPFYYENFEYFVENGAVKWSDIEVRAFIPKKDKEIVFEATTGFTSEEYADLANQRTIVYCNDKSKGKQWAERIGGELIYAGGDIDADMIDRNPDKNYVFTSVIREGFSFTSHVDNMIIDARTNTVCGVNTVIQAASRARTKASKYRLVHSLKEKEHTQFMARFCDIKLYIELGEVFYEANGYTLDERKVIKYLELYSNINKAIDNNNDYLSILSLVGCRIEQVEKLEQRDINFMAQNLARAGYGLVMNPKAKVEKFEKGSSDSEKPTLDDIKIRNGKEAYDSFTDKHGGEFTVRQFTNFVYGLYKGKNKKRPTLLAAWDFYTKVGIKVEVIDANGNAVKMYATKKNIPPKCKVRIEDIDAFFGRSSLVPPPEPMFL</sequence>
<proteinExistence type="predicted"/>
<comment type="caution">
    <text evidence="1">The sequence shown here is derived from an EMBL/GenBank/DDBJ whole genome shotgun (WGS) entry which is preliminary data.</text>
</comment>
<organism evidence="1 2">
    <name type="scientific">Sulfurovum xiamenensis</name>
    <dbReference type="NCBI Taxonomy" id="3019066"/>
    <lineage>
        <taxon>Bacteria</taxon>
        <taxon>Pseudomonadati</taxon>
        <taxon>Campylobacterota</taxon>
        <taxon>Epsilonproteobacteria</taxon>
        <taxon>Campylobacterales</taxon>
        <taxon>Sulfurovaceae</taxon>
        <taxon>Sulfurovum</taxon>
    </lineage>
</organism>